<dbReference type="AlphaFoldDB" id="A0A9Q3C629"/>
<proteinExistence type="predicted"/>
<keyword evidence="2" id="KW-1185">Reference proteome</keyword>
<sequence>MDLPPSSYHDSLEELWDEEEEPKEIENKNYDEGCSFCLSPVLGCIIQGEEGKLPPHHPCDHHIELEGSLPPWITSCQHQLSHVSQQNVTQSPNPFRNYSQCSRNFTSLAFASPPNPPQCLRTHTALQMRHQHCPPISAFTPPPLPALCSRGALPTCLCHR</sequence>
<comment type="caution">
    <text evidence="1">The sequence shown here is derived from an EMBL/GenBank/DDBJ whole genome shotgun (WGS) entry which is preliminary data.</text>
</comment>
<organism evidence="1 2">
    <name type="scientific">Austropuccinia psidii MF-1</name>
    <dbReference type="NCBI Taxonomy" id="1389203"/>
    <lineage>
        <taxon>Eukaryota</taxon>
        <taxon>Fungi</taxon>
        <taxon>Dikarya</taxon>
        <taxon>Basidiomycota</taxon>
        <taxon>Pucciniomycotina</taxon>
        <taxon>Pucciniomycetes</taxon>
        <taxon>Pucciniales</taxon>
        <taxon>Sphaerophragmiaceae</taxon>
        <taxon>Austropuccinia</taxon>
    </lineage>
</organism>
<protein>
    <submittedName>
        <fullName evidence="1">Uncharacterized protein</fullName>
    </submittedName>
</protein>
<gene>
    <name evidence="1" type="ORF">O181_018846</name>
</gene>
<name>A0A9Q3C629_9BASI</name>
<dbReference type="EMBL" id="AVOT02005468">
    <property type="protein sequence ID" value="MBW0479131.1"/>
    <property type="molecule type" value="Genomic_DNA"/>
</dbReference>
<accession>A0A9Q3C629</accession>
<reference evidence="1" key="1">
    <citation type="submission" date="2021-03" db="EMBL/GenBank/DDBJ databases">
        <title>Draft genome sequence of rust myrtle Austropuccinia psidii MF-1, a brazilian biotype.</title>
        <authorList>
            <person name="Quecine M.C."/>
            <person name="Pachon D.M.R."/>
            <person name="Bonatelli M.L."/>
            <person name="Correr F.H."/>
            <person name="Franceschini L.M."/>
            <person name="Leite T.F."/>
            <person name="Margarido G.R.A."/>
            <person name="Almeida C.A."/>
            <person name="Ferrarezi J.A."/>
            <person name="Labate C.A."/>
        </authorList>
    </citation>
    <scope>NUCLEOTIDE SEQUENCE</scope>
    <source>
        <strain evidence="1">MF-1</strain>
    </source>
</reference>
<dbReference type="Proteomes" id="UP000765509">
    <property type="component" value="Unassembled WGS sequence"/>
</dbReference>
<evidence type="ECO:0000313" key="2">
    <source>
        <dbReference type="Proteomes" id="UP000765509"/>
    </source>
</evidence>
<evidence type="ECO:0000313" key="1">
    <source>
        <dbReference type="EMBL" id="MBW0479131.1"/>
    </source>
</evidence>